<dbReference type="InterPro" id="IPR008772">
    <property type="entry name" value="Phosphonate_metab_PhnH"/>
</dbReference>
<dbReference type="EMBL" id="PYOC01000001">
    <property type="protein sequence ID" value="PSV49487.1"/>
    <property type="molecule type" value="Genomic_DNA"/>
</dbReference>
<reference evidence="1 2" key="1">
    <citation type="submission" date="2018-03" db="EMBL/GenBank/DDBJ databases">
        <title>Whole genome sequencing of Histamine producing bacteria.</title>
        <authorList>
            <person name="Butler K."/>
        </authorList>
    </citation>
    <scope>NUCLEOTIDE SEQUENCE [LARGE SCALE GENOMIC DNA]</scope>
    <source>
        <strain evidence="1 2">ATCC 19614</strain>
    </source>
</reference>
<dbReference type="GO" id="GO:0019634">
    <property type="term" value="P:organic phosphonate metabolic process"/>
    <property type="evidence" value="ECO:0007669"/>
    <property type="project" value="InterPro"/>
</dbReference>
<dbReference type="SUPFAM" id="SSF159709">
    <property type="entry name" value="PhnH-like"/>
    <property type="match status" value="1"/>
</dbReference>
<name>A0A2T3LDN7_9GAMM</name>
<dbReference type="NCBIfam" id="TIGR03292">
    <property type="entry name" value="PhnH_redo"/>
    <property type="match status" value="1"/>
</dbReference>
<sequence>MSMISPAFSDAVHDSQICFRRLLKAMSEPGECVELDRSHDYNKDPENGNGFGIMMSACSQTLLTLADNSTPLWLSPSFIQDKAVIDNLTFHIGAPITQTADSAAFAAVSYQDSATTPWLTLPLCIGNEEYPDRSTTVIVETDSLSCGVTLTLTGPGIEQARDIHLGQLPDDLLNLLLQRQHLPSFPLGLDFIFVSGQHVIAIPRSTLLEISPCM</sequence>
<keyword evidence="1" id="KW-0456">Lyase</keyword>
<dbReference type="Gene3D" id="3.40.50.11310">
    <property type="entry name" value="Bacterial phosphonate metabolism protein PhnH"/>
    <property type="match status" value="1"/>
</dbReference>
<dbReference type="Pfam" id="PF05845">
    <property type="entry name" value="PhnH"/>
    <property type="match status" value="1"/>
</dbReference>
<accession>A0A2T3LDN7</accession>
<dbReference type="GO" id="GO:0016829">
    <property type="term" value="F:lyase activity"/>
    <property type="evidence" value="ECO:0007669"/>
    <property type="project" value="UniProtKB-KW"/>
</dbReference>
<dbReference type="Proteomes" id="UP000241803">
    <property type="component" value="Unassembled WGS sequence"/>
</dbReference>
<gene>
    <name evidence="1" type="primary">phnH</name>
    <name evidence="1" type="ORF">C9J47_02665</name>
</gene>
<evidence type="ECO:0000313" key="2">
    <source>
        <dbReference type="Proteomes" id="UP000241803"/>
    </source>
</evidence>
<dbReference type="RefSeq" id="WP_107252123.1">
    <property type="nucleotide sequence ID" value="NZ_PYOC01000001.1"/>
</dbReference>
<dbReference type="PIRSF" id="PIRSF020680">
    <property type="entry name" value="PhnH"/>
    <property type="match status" value="1"/>
</dbReference>
<dbReference type="AlphaFoldDB" id="A0A2T3LDN7"/>
<proteinExistence type="predicted"/>
<keyword evidence="2" id="KW-1185">Reference proteome</keyword>
<protein>
    <submittedName>
        <fullName evidence="1">Phosphonate C-P lyase system protein PhnH</fullName>
    </submittedName>
</protein>
<organism evidence="1 2">
    <name type="scientific">Photobacterium indicum</name>
    <dbReference type="NCBI Taxonomy" id="81447"/>
    <lineage>
        <taxon>Bacteria</taxon>
        <taxon>Pseudomonadati</taxon>
        <taxon>Pseudomonadota</taxon>
        <taxon>Gammaproteobacteria</taxon>
        <taxon>Vibrionales</taxon>
        <taxon>Vibrionaceae</taxon>
        <taxon>Photobacterium</taxon>
    </lineage>
</organism>
<evidence type="ECO:0000313" key="1">
    <source>
        <dbReference type="EMBL" id="PSV49487.1"/>
    </source>
</evidence>
<comment type="caution">
    <text evidence="1">The sequence shown here is derived from an EMBL/GenBank/DDBJ whole genome shotgun (WGS) entry which is preliminary data.</text>
</comment>
<dbReference type="InterPro" id="IPR038058">
    <property type="entry name" value="PhnH-like_sp"/>
</dbReference>